<organism evidence="3 4">
    <name type="scientific">Pipra filicauda</name>
    <name type="common">Wire-tailed manakin</name>
    <dbReference type="NCBI Taxonomy" id="649802"/>
    <lineage>
        <taxon>Eukaryota</taxon>
        <taxon>Metazoa</taxon>
        <taxon>Chordata</taxon>
        <taxon>Craniata</taxon>
        <taxon>Vertebrata</taxon>
        <taxon>Euteleostomi</taxon>
        <taxon>Archelosauria</taxon>
        <taxon>Archosauria</taxon>
        <taxon>Dinosauria</taxon>
        <taxon>Saurischia</taxon>
        <taxon>Theropoda</taxon>
        <taxon>Coelurosauria</taxon>
        <taxon>Aves</taxon>
        <taxon>Neognathae</taxon>
        <taxon>Neoaves</taxon>
        <taxon>Telluraves</taxon>
        <taxon>Australaves</taxon>
        <taxon>Passeriformes</taxon>
        <taxon>Pipridae</taxon>
        <taxon>Pipra</taxon>
    </lineage>
</organism>
<feature type="compositionally biased region" description="Low complexity" evidence="2">
    <location>
        <begin position="38"/>
        <end position="59"/>
    </location>
</feature>
<feature type="region of interest" description="Disordered" evidence="2">
    <location>
        <begin position="513"/>
        <end position="573"/>
    </location>
</feature>
<feature type="region of interest" description="Disordered" evidence="2">
    <location>
        <begin position="15"/>
        <end position="62"/>
    </location>
</feature>
<feature type="compositionally biased region" description="Basic and acidic residues" evidence="2">
    <location>
        <begin position="543"/>
        <end position="555"/>
    </location>
</feature>
<feature type="compositionally biased region" description="Basic and acidic residues" evidence="2">
    <location>
        <begin position="524"/>
        <end position="536"/>
    </location>
</feature>
<feature type="coiled-coil region" evidence="1">
    <location>
        <begin position="123"/>
        <end position="164"/>
    </location>
</feature>
<feature type="coiled-coil region" evidence="1">
    <location>
        <begin position="64"/>
        <end position="91"/>
    </location>
</feature>
<proteinExistence type="predicted"/>
<feature type="compositionally biased region" description="Polar residues" evidence="2">
    <location>
        <begin position="340"/>
        <end position="352"/>
    </location>
</feature>
<name>A0A6J2I631_9PASS</name>
<feature type="coiled-coil region" evidence="1">
    <location>
        <begin position="221"/>
        <end position="276"/>
    </location>
</feature>
<keyword evidence="3" id="KW-1185">Reference proteome</keyword>
<dbReference type="RefSeq" id="XP_027595549.1">
    <property type="nucleotide sequence ID" value="XM_027739748.2"/>
</dbReference>
<dbReference type="CTD" id="84660"/>
<dbReference type="GeneID" id="113997684"/>
<accession>A0A6J2I631</accession>
<gene>
    <name evidence="4" type="primary">CCDC62</name>
</gene>
<evidence type="ECO:0000256" key="2">
    <source>
        <dbReference type="SAM" id="MobiDB-lite"/>
    </source>
</evidence>
<sequence>MEQILRVRSSLRGAGLRSLHGGRGSPEQVPVSANAWQRSGPRSPMSSSLLRSSSSQALSPDHENSIIKKQRQELQLLIAELKERDRELNDMVAVHQRHIQAWEGDRHKILTLAERCSLLTSELNNKNAIIKSLTKRLKFVESQQNDSQATLENTQQKFKELTQKVTDSSVHCQALEEKNQDLHCSVLELSVKTGQLQAREQELLTMLRLKDNALIETTDHINEFTCKLKKLESALRAVKSEDFCLNREQKELRLTLKELMLQTNKLKDVLSEKMEENSKQHEEILHLKHENGCLKSELALAVEKAERKDELYLFAKSKQARIEKELSSLRQIISKQSDLQFPYGNSENPQASRQKHEKMASRRSTGVTFSASESHSKTHMGRTEGSHRMYKEWGTAPFPESRVKTTLEMCGVDNRQLLNASDLEETTSAFLKPCQKVVKGLAVLTEEGEKQDVASSFDELDSEIFREANNTRPLRNREIGDKGVESRDQQTFEASIPPYEHWRNIRTRVDLQSTLIQNGTTSDKTGKKNKTWEERPGIQSGQKRRESSGIRKSESDSCIGNSSTSGSARWKPVSDQEWLEIFKPIERDGSVCSGKDCSCLDSTQ</sequence>
<feature type="compositionally biased region" description="Polar residues" evidence="2">
    <location>
        <begin position="556"/>
        <end position="567"/>
    </location>
</feature>
<dbReference type="Proteomes" id="UP000504627">
    <property type="component" value="Unplaced"/>
</dbReference>
<evidence type="ECO:0000256" key="1">
    <source>
        <dbReference type="SAM" id="Coils"/>
    </source>
</evidence>
<feature type="compositionally biased region" description="Polar residues" evidence="2">
    <location>
        <begin position="362"/>
        <end position="373"/>
    </location>
</feature>
<evidence type="ECO:0000313" key="4">
    <source>
        <dbReference type="RefSeq" id="XP_027595549.1"/>
    </source>
</evidence>
<keyword evidence="1" id="KW-0175">Coiled coil</keyword>
<dbReference type="InParanoid" id="A0A6J2I631"/>
<feature type="compositionally biased region" description="Polar residues" evidence="2">
    <location>
        <begin position="513"/>
        <end position="523"/>
    </location>
</feature>
<reference evidence="4" key="1">
    <citation type="submission" date="2025-08" db="UniProtKB">
        <authorList>
            <consortium name="RefSeq"/>
        </authorList>
    </citation>
    <scope>IDENTIFICATION</scope>
    <source>
        <tissue evidence="4">Muscle</tissue>
    </source>
</reference>
<protein>
    <submittedName>
        <fullName evidence="4">Coiled-coil domain-containing protein 62 isoform X1</fullName>
    </submittedName>
</protein>
<dbReference type="AlphaFoldDB" id="A0A6J2I631"/>
<feature type="region of interest" description="Disordered" evidence="2">
    <location>
        <begin position="340"/>
        <end position="386"/>
    </location>
</feature>
<evidence type="ECO:0000313" key="3">
    <source>
        <dbReference type="Proteomes" id="UP000504627"/>
    </source>
</evidence>